<evidence type="ECO:0000256" key="2">
    <source>
        <dbReference type="SAM" id="MobiDB-lite"/>
    </source>
</evidence>
<protein>
    <submittedName>
        <fullName evidence="4">ROK family transcriptional regulator</fullName>
    </submittedName>
</protein>
<evidence type="ECO:0000313" key="5">
    <source>
        <dbReference type="Proteomes" id="UP001237105"/>
    </source>
</evidence>
<reference evidence="4 5" key="1">
    <citation type="submission" date="2023-05" db="EMBL/GenBank/DDBJ databases">
        <title>Draft genome sequence of Streptomyces sp. B-S-A12 isolated from a cave soil in Thailand.</title>
        <authorList>
            <person name="Chamroensaksri N."/>
            <person name="Muangham S."/>
        </authorList>
    </citation>
    <scope>NUCLEOTIDE SEQUENCE [LARGE SCALE GENOMIC DNA]</scope>
    <source>
        <strain evidence="4 5">B-S-A12</strain>
    </source>
</reference>
<keyword evidence="5" id="KW-1185">Reference proteome</keyword>
<dbReference type="Proteomes" id="UP001237105">
    <property type="component" value="Unassembled WGS sequence"/>
</dbReference>
<feature type="compositionally biased region" description="Low complexity" evidence="2">
    <location>
        <begin position="1"/>
        <end position="12"/>
    </location>
</feature>
<dbReference type="Pfam" id="PF09339">
    <property type="entry name" value="HTH_IclR"/>
    <property type="match status" value="1"/>
</dbReference>
<dbReference type="Gene3D" id="3.30.420.40">
    <property type="match status" value="2"/>
</dbReference>
<dbReference type="Gene3D" id="1.10.10.10">
    <property type="entry name" value="Winged helix-like DNA-binding domain superfamily/Winged helix DNA-binding domain"/>
    <property type="match status" value="1"/>
</dbReference>
<dbReference type="Pfam" id="PF00480">
    <property type="entry name" value="ROK"/>
    <property type="match status" value="1"/>
</dbReference>
<dbReference type="SUPFAM" id="SSF46785">
    <property type="entry name" value="Winged helix' DNA-binding domain"/>
    <property type="match status" value="1"/>
</dbReference>
<dbReference type="InterPro" id="IPR005471">
    <property type="entry name" value="Tscrpt_reg_IclR_N"/>
</dbReference>
<comment type="similarity">
    <text evidence="1">Belongs to the ROK (NagC/XylR) family.</text>
</comment>
<dbReference type="InterPro" id="IPR043129">
    <property type="entry name" value="ATPase_NBD"/>
</dbReference>
<evidence type="ECO:0000256" key="1">
    <source>
        <dbReference type="ARBA" id="ARBA00006479"/>
    </source>
</evidence>
<organism evidence="4 5">
    <name type="scientific">Streptomyces luteolus</name>
    <dbReference type="NCBI Taxonomy" id="3043615"/>
    <lineage>
        <taxon>Bacteria</taxon>
        <taxon>Bacillati</taxon>
        <taxon>Actinomycetota</taxon>
        <taxon>Actinomycetes</taxon>
        <taxon>Kitasatosporales</taxon>
        <taxon>Streptomycetaceae</taxon>
        <taxon>Streptomyces</taxon>
    </lineage>
</organism>
<accession>A0ABT6T005</accession>
<evidence type="ECO:0000259" key="3">
    <source>
        <dbReference type="Pfam" id="PF09339"/>
    </source>
</evidence>
<dbReference type="InterPro" id="IPR000600">
    <property type="entry name" value="ROK"/>
</dbReference>
<feature type="domain" description="HTH iclR-type" evidence="3">
    <location>
        <begin position="31"/>
        <end position="73"/>
    </location>
</feature>
<proteinExistence type="inferred from homology"/>
<sequence length="411" mass="42590">MSSAPEYASAPSPAAPPVPSPVSAAYSPGEVLSLVSSGAAATRADIARLTGLARSTVSQRVDALVAHGFLDEDNADGGSTGGRPPRRLRLRTREHAVAGVDLGASHCRVALLDIGGAMLALREDPLSIADGPQAVLGHVERTLDGLLAEAGRERHGLRSIGVGVPGPVEFSTGRPVDPPIMPGWHRYPIPEFFASRYGARALVDNDVNVMALAEQRRAFRDTRYLLYLKVGTGIGCGIVADGRLHRGAQGSAGDIGHIRVGELDDPCRCGNSGCLEAVAGGAALARRLADLGLDASSGSDVVRLVQSGNREAVRMVREAGRAVGEVLAGLVNFFNPDAVVLGGALAAVHDQLLAGVREAVYRRSHPLATHVLRIEPSRTGENAAAVGAGILAIEHALSPEQVDRALAGAAR</sequence>
<dbReference type="InterPro" id="IPR049874">
    <property type="entry name" value="ROK_cs"/>
</dbReference>
<evidence type="ECO:0000313" key="4">
    <source>
        <dbReference type="EMBL" id="MDI3421174.1"/>
    </source>
</evidence>
<gene>
    <name evidence="4" type="ORF">QIT00_21900</name>
</gene>
<dbReference type="PANTHER" id="PTHR18964:SF173">
    <property type="entry name" value="GLUCOKINASE"/>
    <property type="match status" value="1"/>
</dbReference>
<dbReference type="InterPro" id="IPR036388">
    <property type="entry name" value="WH-like_DNA-bd_sf"/>
</dbReference>
<comment type="caution">
    <text evidence="4">The sequence shown here is derived from an EMBL/GenBank/DDBJ whole genome shotgun (WGS) entry which is preliminary data.</text>
</comment>
<dbReference type="EMBL" id="JASCIS010000022">
    <property type="protein sequence ID" value="MDI3421174.1"/>
    <property type="molecule type" value="Genomic_DNA"/>
</dbReference>
<dbReference type="InterPro" id="IPR036390">
    <property type="entry name" value="WH_DNA-bd_sf"/>
</dbReference>
<name>A0ABT6T005_9ACTN</name>
<feature type="region of interest" description="Disordered" evidence="2">
    <location>
        <begin position="1"/>
        <end position="23"/>
    </location>
</feature>
<dbReference type="RefSeq" id="WP_282537038.1">
    <property type="nucleotide sequence ID" value="NZ_JASCIS010000022.1"/>
</dbReference>
<dbReference type="PROSITE" id="PS01125">
    <property type="entry name" value="ROK"/>
    <property type="match status" value="1"/>
</dbReference>
<dbReference type="PANTHER" id="PTHR18964">
    <property type="entry name" value="ROK (REPRESSOR, ORF, KINASE) FAMILY"/>
    <property type="match status" value="1"/>
</dbReference>
<dbReference type="SUPFAM" id="SSF53067">
    <property type="entry name" value="Actin-like ATPase domain"/>
    <property type="match status" value="1"/>
</dbReference>